<sequence>MDQDTTFPPFNISAQHWRVTYKPPTNKQRRSLAGEGEEEAGEGDVRSFPSQKRFSKGGWKPSSPVRRSFAPISLPPGRTPPLPSLPGPPSRSRSLPSRLKLPTDPPRALLGSPGLLPPPPPRRSPRAGSPGGGGTHAPAKRIASFSQLSPRGPACPRPRKPGLDRQLHARPKRGCGLRRRPALATHTPPERRVHPPPPALSDRPGLCPAPGRWAAARAPRRPRPPPGQLPSSPPHPDPPADPLLTGGRAGFAGRREPTRSAASPVPGPAVSAAKSPRAPGVSG</sequence>
<feature type="compositionally biased region" description="Pro residues" evidence="1">
    <location>
        <begin position="73"/>
        <end position="89"/>
    </location>
</feature>
<evidence type="ECO:0000256" key="1">
    <source>
        <dbReference type="SAM" id="MobiDB-lite"/>
    </source>
</evidence>
<evidence type="ECO:0000313" key="2">
    <source>
        <dbReference type="Proteomes" id="UP000248483"/>
    </source>
</evidence>
<feature type="compositionally biased region" description="Low complexity" evidence="1">
    <location>
        <begin position="260"/>
        <end position="276"/>
    </location>
</feature>
<dbReference type="InParanoid" id="A0A2Y9Q9Y8"/>
<dbReference type="AlphaFoldDB" id="A0A2Y9Q9Y8"/>
<keyword evidence="2" id="KW-1185">Reference proteome</keyword>
<feature type="compositionally biased region" description="Low complexity" evidence="1">
    <location>
        <begin position="90"/>
        <end position="114"/>
    </location>
</feature>
<feature type="compositionally biased region" description="Low complexity" evidence="1">
    <location>
        <begin position="208"/>
        <end position="217"/>
    </location>
</feature>
<gene>
    <name evidence="3" type="primary">LOC111187993</name>
</gene>
<evidence type="ECO:0000313" key="3">
    <source>
        <dbReference type="RefSeq" id="XP_022455864.1"/>
    </source>
</evidence>
<dbReference type="RefSeq" id="XP_022455864.1">
    <property type="nucleotide sequence ID" value="XM_022600156.1"/>
</dbReference>
<reference evidence="3" key="1">
    <citation type="submission" date="2025-08" db="UniProtKB">
        <authorList>
            <consortium name="RefSeq"/>
        </authorList>
    </citation>
    <scope>IDENTIFICATION</scope>
    <source>
        <tissue evidence="3">Blood</tissue>
    </source>
</reference>
<protein>
    <submittedName>
        <fullName evidence="3">Basic proline-rich protein-like</fullName>
    </submittedName>
</protein>
<name>A0A2Y9Q9Y8_DELLE</name>
<proteinExistence type="predicted"/>
<dbReference type="GeneID" id="111187993"/>
<feature type="compositionally biased region" description="Basic residues" evidence="1">
    <location>
        <begin position="168"/>
        <end position="181"/>
    </location>
</feature>
<feature type="compositionally biased region" description="Pro residues" evidence="1">
    <location>
        <begin position="224"/>
        <end position="241"/>
    </location>
</feature>
<organism evidence="2 3">
    <name type="scientific">Delphinapterus leucas</name>
    <name type="common">Beluga whale</name>
    <dbReference type="NCBI Taxonomy" id="9749"/>
    <lineage>
        <taxon>Eukaryota</taxon>
        <taxon>Metazoa</taxon>
        <taxon>Chordata</taxon>
        <taxon>Craniata</taxon>
        <taxon>Vertebrata</taxon>
        <taxon>Euteleostomi</taxon>
        <taxon>Mammalia</taxon>
        <taxon>Eutheria</taxon>
        <taxon>Laurasiatheria</taxon>
        <taxon>Artiodactyla</taxon>
        <taxon>Whippomorpha</taxon>
        <taxon>Cetacea</taxon>
        <taxon>Odontoceti</taxon>
        <taxon>Monodontidae</taxon>
        <taxon>Delphinapterus</taxon>
    </lineage>
</organism>
<dbReference type="KEGG" id="dle:111187993"/>
<feature type="compositionally biased region" description="Polar residues" evidence="1">
    <location>
        <begin position="1"/>
        <end position="14"/>
    </location>
</feature>
<accession>A0A2Y9Q9Y8</accession>
<dbReference type="Proteomes" id="UP000248483">
    <property type="component" value="Unplaced"/>
</dbReference>
<feature type="region of interest" description="Disordered" evidence="1">
    <location>
        <begin position="1"/>
        <end position="283"/>
    </location>
</feature>